<gene>
    <name evidence="2" type="ORF">J4G78_05695</name>
</gene>
<dbReference type="Pfam" id="PF13302">
    <property type="entry name" value="Acetyltransf_3"/>
    <property type="match status" value="1"/>
</dbReference>
<accession>A0ABX7T8H1</accession>
<evidence type="ECO:0000313" key="2">
    <source>
        <dbReference type="EMBL" id="QTD57052.1"/>
    </source>
</evidence>
<dbReference type="EMBL" id="CP071794">
    <property type="protein sequence ID" value="QTD57052.1"/>
    <property type="molecule type" value="Genomic_DNA"/>
</dbReference>
<keyword evidence="3" id="KW-1185">Reference proteome</keyword>
<evidence type="ECO:0000313" key="3">
    <source>
        <dbReference type="Proteomes" id="UP000663923"/>
    </source>
</evidence>
<dbReference type="SUPFAM" id="SSF55729">
    <property type="entry name" value="Acyl-CoA N-acyltransferases (Nat)"/>
    <property type="match status" value="1"/>
</dbReference>
<name>A0ABX7T8H1_9SPHN</name>
<dbReference type="PANTHER" id="PTHR43792:SF16">
    <property type="entry name" value="N-ACETYLTRANSFERASE DOMAIN-CONTAINING PROTEIN"/>
    <property type="match status" value="1"/>
</dbReference>
<feature type="domain" description="N-acetyltransferase" evidence="1">
    <location>
        <begin position="7"/>
        <end position="169"/>
    </location>
</feature>
<organism evidence="2 3">
    <name type="scientific">Parasphingorhabdus cellanae</name>
    <dbReference type="NCBI Taxonomy" id="2806553"/>
    <lineage>
        <taxon>Bacteria</taxon>
        <taxon>Pseudomonadati</taxon>
        <taxon>Pseudomonadota</taxon>
        <taxon>Alphaproteobacteria</taxon>
        <taxon>Sphingomonadales</taxon>
        <taxon>Sphingomonadaceae</taxon>
        <taxon>Parasphingorhabdus</taxon>
    </lineage>
</organism>
<dbReference type="InterPro" id="IPR016181">
    <property type="entry name" value="Acyl_CoA_acyltransferase"/>
</dbReference>
<proteinExistence type="predicted"/>
<dbReference type="PANTHER" id="PTHR43792">
    <property type="entry name" value="GNAT FAMILY, PUTATIVE (AFU_ORTHOLOGUE AFUA_3G00765)-RELATED-RELATED"/>
    <property type="match status" value="1"/>
</dbReference>
<dbReference type="RefSeq" id="WP_207989239.1">
    <property type="nucleotide sequence ID" value="NZ_CP071794.1"/>
</dbReference>
<dbReference type="PROSITE" id="PS51186">
    <property type="entry name" value="GNAT"/>
    <property type="match status" value="1"/>
</dbReference>
<protein>
    <submittedName>
        <fullName evidence="2">GNAT family N-acetyltransferase</fullName>
    </submittedName>
</protein>
<dbReference type="InterPro" id="IPR000182">
    <property type="entry name" value="GNAT_dom"/>
</dbReference>
<reference evidence="2 3" key="1">
    <citation type="submission" date="2021-03" db="EMBL/GenBank/DDBJ databases">
        <title>Complete genome of Parasphingorhabdus_sp.JHSY0214.</title>
        <authorList>
            <person name="Yoo J.H."/>
            <person name="Bae J.W."/>
        </authorList>
    </citation>
    <scope>NUCLEOTIDE SEQUENCE [LARGE SCALE GENOMIC DNA]</scope>
    <source>
        <strain evidence="2 3">JHSY0214</strain>
    </source>
</reference>
<dbReference type="InterPro" id="IPR051531">
    <property type="entry name" value="N-acetyltransferase"/>
</dbReference>
<sequence>MIETERLLLRPHIVDDFDAFKAMSQDAEVMRHIGRGPSTADEAWLRFLAHFGRWQIQGYGIFAVIEKETGQFIGDAGFSNFHRGLGANFDPFHEAAWVLSTAGQNKGYAFEAMTAAHIWLETQFKPKKTVCIIRPDNKPSIKLASKLGYQETGLGRFKDSDVLMFERTSL</sequence>
<dbReference type="Proteomes" id="UP000663923">
    <property type="component" value="Chromosome"/>
</dbReference>
<evidence type="ECO:0000259" key="1">
    <source>
        <dbReference type="PROSITE" id="PS51186"/>
    </source>
</evidence>
<dbReference type="Gene3D" id="3.40.630.30">
    <property type="match status" value="1"/>
</dbReference>